<evidence type="ECO:0000259" key="5">
    <source>
        <dbReference type="SMART" id="SM00822"/>
    </source>
</evidence>
<evidence type="ECO:0000313" key="6">
    <source>
        <dbReference type="EMBL" id="MDL5159688.1"/>
    </source>
</evidence>
<sequence>MTISPVASSALVTGASSGIGAAFARALAERGRPLVLVARSEEALRRLAESLPVPVRVSVADLTVPEDLARVEALLGEVGLLVNNAGATTFAGLGGQSPAELDASVLLNVLAPTRLTAAALRSMAPGSGIINVSSTAAGRDDPALATYAAGKAYLESFSRAARHEAVERRIALTVVRPGRTRTAFHQRAGEESAHLPASRWQTAATVVRAALTAHERGEDEVTIAPGRPAPTTAHLADPGVRLVHDGTPSSRGRDSRASVRPAMRCRDR</sequence>
<protein>
    <submittedName>
        <fullName evidence="6">SDR family NAD(P)-dependent oxidoreductase</fullName>
    </submittedName>
</protein>
<dbReference type="Proteomes" id="UP001231924">
    <property type="component" value="Unassembled WGS sequence"/>
</dbReference>
<dbReference type="InterPro" id="IPR002347">
    <property type="entry name" value="SDR_fam"/>
</dbReference>
<proteinExistence type="inferred from homology"/>
<accession>A0ABT7MK03</accession>
<dbReference type="PRINTS" id="PR00080">
    <property type="entry name" value="SDRFAMILY"/>
</dbReference>
<reference evidence="6 7" key="1">
    <citation type="submission" date="2023-06" db="EMBL/GenBank/DDBJ databases">
        <title>Actinomycetospora Odt1-22.</title>
        <authorList>
            <person name="Supong K."/>
        </authorList>
    </citation>
    <scope>NUCLEOTIDE SEQUENCE [LARGE SCALE GENOMIC DNA]</scope>
    <source>
        <strain evidence="6 7">Odt1-22</strain>
    </source>
</reference>
<dbReference type="InterPro" id="IPR020904">
    <property type="entry name" value="Sc_DH/Rdtase_CS"/>
</dbReference>
<dbReference type="InterPro" id="IPR036291">
    <property type="entry name" value="NAD(P)-bd_dom_sf"/>
</dbReference>
<dbReference type="InterPro" id="IPR057326">
    <property type="entry name" value="KR_dom"/>
</dbReference>
<keyword evidence="7" id="KW-1185">Reference proteome</keyword>
<name>A0ABT7MK03_9PSEU</name>
<gene>
    <name evidence="6" type="ORF">QRT03_27230</name>
</gene>
<evidence type="ECO:0000256" key="1">
    <source>
        <dbReference type="ARBA" id="ARBA00006484"/>
    </source>
</evidence>
<dbReference type="EMBL" id="JASVWF010000008">
    <property type="protein sequence ID" value="MDL5159688.1"/>
    <property type="molecule type" value="Genomic_DNA"/>
</dbReference>
<keyword evidence="2" id="KW-0560">Oxidoreductase</keyword>
<feature type="region of interest" description="Disordered" evidence="4">
    <location>
        <begin position="224"/>
        <end position="268"/>
    </location>
</feature>
<comment type="similarity">
    <text evidence="1 3">Belongs to the short-chain dehydrogenases/reductases (SDR) family.</text>
</comment>
<dbReference type="Gene3D" id="3.40.50.720">
    <property type="entry name" value="NAD(P)-binding Rossmann-like Domain"/>
    <property type="match status" value="1"/>
</dbReference>
<dbReference type="PRINTS" id="PR00081">
    <property type="entry name" value="GDHRDH"/>
</dbReference>
<feature type="domain" description="Ketoreductase" evidence="5">
    <location>
        <begin position="8"/>
        <end position="180"/>
    </location>
</feature>
<dbReference type="PANTHER" id="PTHR44196">
    <property type="entry name" value="DEHYDROGENASE/REDUCTASE SDR FAMILY MEMBER 7B"/>
    <property type="match status" value="1"/>
</dbReference>
<dbReference type="CDD" id="cd05233">
    <property type="entry name" value="SDR_c"/>
    <property type="match status" value="1"/>
</dbReference>
<dbReference type="RefSeq" id="WP_286056293.1">
    <property type="nucleotide sequence ID" value="NZ_JASVWF010000008.1"/>
</dbReference>
<evidence type="ECO:0000313" key="7">
    <source>
        <dbReference type="Proteomes" id="UP001231924"/>
    </source>
</evidence>
<comment type="caution">
    <text evidence="6">The sequence shown here is derived from an EMBL/GenBank/DDBJ whole genome shotgun (WGS) entry which is preliminary data.</text>
</comment>
<dbReference type="PANTHER" id="PTHR44196:SF2">
    <property type="entry name" value="SHORT-CHAIN DEHYDROGENASE-RELATED"/>
    <property type="match status" value="1"/>
</dbReference>
<evidence type="ECO:0000256" key="3">
    <source>
        <dbReference type="RuleBase" id="RU000363"/>
    </source>
</evidence>
<organism evidence="6 7">
    <name type="scientific">Actinomycetospora termitidis</name>
    <dbReference type="NCBI Taxonomy" id="3053470"/>
    <lineage>
        <taxon>Bacteria</taxon>
        <taxon>Bacillati</taxon>
        <taxon>Actinomycetota</taxon>
        <taxon>Actinomycetes</taxon>
        <taxon>Pseudonocardiales</taxon>
        <taxon>Pseudonocardiaceae</taxon>
        <taxon>Actinomycetospora</taxon>
    </lineage>
</organism>
<dbReference type="Pfam" id="PF00106">
    <property type="entry name" value="adh_short"/>
    <property type="match status" value="1"/>
</dbReference>
<dbReference type="SMART" id="SM00822">
    <property type="entry name" value="PKS_KR"/>
    <property type="match status" value="1"/>
</dbReference>
<dbReference type="PROSITE" id="PS00061">
    <property type="entry name" value="ADH_SHORT"/>
    <property type="match status" value="1"/>
</dbReference>
<dbReference type="SUPFAM" id="SSF51735">
    <property type="entry name" value="NAD(P)-binding Rossmann-fold domains"/>
    <property type="match status" value="1"/>
</dbReference>
<evidence type="ECO:0000256" key="4">
    <source>
        <dbReference type="SAM" id="MobiDB-lite"/>
    </source>
</evidence>
<evidence type="ECO:0000256" key="2">
    <source>
        <dbReference type="ARBA" id="ARBA00023002"/>
    </source>
</evidence>